<dbReference type="Pfam" id="PF03734">
    <property type="entry name" value="YkuD"/>
    <property type="match status" value="1"/>
</dbReference>
<evidence type="ECO:0000256" key="2">
    <source>
        <dbReference type="ARBA" id="ARBA00022679"/>
    </source>
</evidence>
<gene>
    <name evidence="10" type="ORF">ACFQ16_11250</name>
</gene>
<evidence type="ECO:0000256" key="4">
    <source>
        <dbReference type="ARBA" id="ARBA00022984"/>
    </source>
</evidence>
<dbReference type="PROSITE" id="PS52029">
    <property type="entry name" value="LD_TPASE"/>
    <property type="match status" value="1"/>
</dbReference>
<dbReference type="EMBL" id="JBHTIW010000006">
    <property type="protein sequence ID" value="MFD0920316.1"/>
    <property type="molecule type" value="Genomic_DNA"/>
</dbReference>
<dbReference type="Gene3D" id="2.40.440.10">
    <property type="entry name" value="L,D-transpeptidase catalytic domain-like"/>
    <property type="match status" value="1"/>
</dbReference>
<dbReference type="InterPro" id="IPR050979">
    <property type="entry name" value="LD-transpeptidase"/>
</dbReference>
<evidence type="ECO:0000256" key="3">
    <source>
        <dbReference type="ARBA" id="ARBA00022960"/>
    </source>
</evidence>
<dbReference type="InterPro" id="IPR005490">
    <property type="entry name" value="LD_TPept_cat_dom"/>
</dbReference>
<dbReference type="RefSeq" id="WP_380757712.1">
    <property type="nucleotide sequence ID" value="NZ_CP102826.1"/>
</dbReference>
<keyword evidence="2" id="KW-0808">Transferase</keyword>
<evidence type="ECO:0000256" key="1">
    <source>
        <dbReference type="ARBA" id="ARBA00004752"/>
    </source>
</evidence>
<dbReference type="PANTHER" id="PTHR30582:SF2">
    <property type="entry name" value="L,D-TRANSPEPTIDASE YCIB-RELATED"/>
    <property type="match status" value="1"/>
</dbReference>
<feature type="domain" description="L,D-TPase catalytic" evidence="9">
    <location>
        <begin position="242"/>
        <end position="367"/>
    </location>
</feature>
<dbReference type="Gene3D" id="2.60.40.3710">
    <property type="match status" value="1"/>
</dbReference>
<dbReference type="Proteomes" id="UP001597018">
    <property type="component" value="Unassembled WGS sequence"/>
</dbReference>
<comment type="caution">
    <text evidence="10">The sequence shown here is derived from an EMBL/GenBank/DDBJ whole genome shotgun (WGS) entry which is preliminary data.</text>
</comment>
<evidence type="ECO:0000313" key="11">
    <source>
        <dbReference type="Proteomes" id="UP001597018"/>
    </source>
</evidence>
<dbReference type="CDD" id="cd16913">
    <property type="entry name" value="YkuD_like"/>
    <property type="match status" value="1"/>
</dbReference>
<protein>
    <submittedName>
        <fullName evidence="10">Ig-like domain-containing protein</fullName>
    </submittedName>
</protein>
<evidence type="ECO:0000256" key="5">
    <source>
        <dbReference type="ARBA" id="ARBA00023315"/>
    </source>
</evidence>
<feature type="chain" id="PRO_5046558043" evidence="8">
    <location>
        <begin position="29"/>
        <end position="397"/>
    </location>
</feature>
<organism evidence="10 11">
    <name type="scientific">Saccharopolyspora rosea</name>
    <dbReference type="NCBI Taxonomy" id="524884"/>
    <lineage>
        <taxon>Bacteria</taxon>
        <taxon>Bacillati</taxon>
        <taxon>Actinomycetota</taxon>
        <taxon>Actinomycetes</taxon>
        <taxon>Pseudonocardiales</taxon>
        <taxon>Pseudonocardiaceae</taxon>
        <taxon>Saccharopolyspora</taxon>
    </lineage>
</organism>
<keyword evidence="4 7" id="KW-0573">Peptidoglycan synthesis</keyword>
<name>A0ABW3FP58_9PSEU</name>
<proteinExistence type="predicted"/>
<feature type="signal peptide" evidence="8">
    <location>
        <begin position="1"/>
        <end position="28"/>
    </location>
</feature>
<dbReference type="Gene3D" id="2.60.40.3780">
    <property type="match status" value="1"/>
</dbReference>
<evidence type="ECO:0000256" key="6">
    <source>
        <dbReference type="ARBA" id="ARBA00023316"/>
    </source>
</evidence>
<feature type="active site" description="Nucleophile" evidence="7">
    <location>
        <position position="343"/>
    </location>
</feature>
<evidence type="ECO:0000259" key="9">
    <source>
        <dbReference type="PROSITE" id="PS52029"/>
    </source>
</evidence>
<dbReference type="SUPFAM" id="SSF141523">
    <property type="entry name" value="L,D-transpeptidase catalytic domain-like"/>
    <property type="match status" value="1"/>
</dbReference>
<dbReference type="InterPro" id="IPR038063">
    <property type="entry name" value="Transpep_catalytic_dom"/>
</dbReference>
<dbReference type="Pfam" id="PF17964">
    <property type="entry name" value="Big_10"/>
    <property type="match status" value="1"/>
</dbReference>
<comment type="pathway">
    <text evidence="1 7">Cell wall biogenesis; peptidoglycan biosynthesis.</text>
</comment>
<keyword evidence="6 7" id="KW-0961">Cell wall biogenesis/degradation</keyword>
<accession>A0ABW3FP58</accession>
<dbReference type="PANTHER" id="PTHR30582">
    <property type="entry name" value="L,D-TRANSPEPTIDASE"/>
    <property type="match status" value="1"/>
</dbReference>
<keyword evidence="3 7" id="KW-0133">Cell shape</keyword>
<evidence type="ECO:0000313" key="10">
    <source>
        <dbReference type="EMBL" id="MFD0920316.1"/>
    </source>
</evidence>
<dbReference type="InterPro" id="IPR041280">
    <property type="entry name" value="Big_10"/>
</dbReference>
<keyword evidence="8" id="KW-0732">Signal</keyword>
<reference evidence="11" key="1">
    <citation type="journal article" date="2019" name="Int. J. Syst. Evol. Microbiol.">
        <title>The Global Catalogue of Microorganisms (GCM) 10K type strain sequencing project: providing services to taxonomists for standard genome sequencing and annotation.</title>
        <authorList>
            <consortium name="The Broad Institute Genomics Platform"/>
            <consortium name="The Broad Institute Genome Sequencing Center for Infectious Disease"/>
            <person name="Wu L."/>
            <person name="Ma J."/>
        </authorList>
    </citation>
    <scope>NUCLEOTIDE SEQUENCE [LARGE SCALE GENOMIC DNA]</scope>
    <source>
        <strain evidence="11">CCUG 56401</strain>
    </source>
</reference>
<evidence type="ECO:0000256" key="8">
    <source>
        <dbReference type="SAM" id="SignalP"/>
    </source>
</evidence>
<dbReference type="CDD" id="cd13432">
    <property type="entry name" value="LDT_IgD_like_2"/>
    <property type="match status" value="1"/>
</dbReference>
<evidence type="ECO:0000256" key="7">
    <source>
        <dbReference type="PROSITE-ProRule" id="PRU01373"/>
    </source>
</evidence>
<keyword evidence="11" id="KW-1185">Reference proteome</keyword>
<keyword evidence="5" id="KW-0012">Acyltransferase</keyword>
<feature type="active site" description="Proton donor/acceptor" evidence="7">
    <location>
        <position position="325"/>
    </location>
</feature>
<sequence>MQRRKVRLIPSRPIFAVLAVGAVVGLNACSPSGGAGSVPTKSPDPAPVVDITAAGGDQVNPTTPIEVSAHDGKLTSVTVTNPSGKQVQGAMAGDGSGWRTTEVLGYDTDYEVTATAAGKAGKTTTQHKTIHTLTPKAKAYPSLIPVPKSGNDVGVGQPIVVRFDHAIKNRAAAERAMQVTATPDQPGSWSWISNKEVHYRPKDYWKPGTQVSVKINLYGVDLGDGVYGETDRTLDFHVHDAWVAKADGNTEQMQIFHNGQFVRAMPISMGKDITPTHVGAHVISDKQQKYTMDSCTYGVCPGQPGYYRTDEFFAERISNDGEFVHENPASVAQQGSSNVSHGCINLDQDNAAWFFQNFGLGDVVEVTNSGGPPLPVWDTYGDWSLPWDKWKAGSALP</sequence>